<organism evidence="1 2">
    <name type="scientific">Streptomyces variabilis</name>
    <dbReference type="NCBI Taxonomy" id="67372"/>
    <lineage>
        <taxon>Bacteria</taxon>
        <taxon>Bacillati</taxon>
        <taxon>Actinomycetota</taxon>
        <taxon>Actinomycetes</taxon>
        <taxon>Kitasatosporales</taxon>
        <taxon>Streptomycetaceae</taxon>
        <taxon>Streptomyces</taxon>
        <taxon>Streptomyces griseoincarnatus group</taxon>
    </lineage>
</organism>
<accession>A0ABQ2U5C2</accession>
<evidence type="ECO:0000313" key="1">
    <source>
        <dbReference type="EMBL" id="GGT65367.1"/>
    </source>
</evidence>
<evidence type="ECO:0008006" key="3">
    <source>
        <dbReference type="Google" id="ProtNLM"/>
    </source>
</evidence>
<name>A0ABQ2U5C2_9ACTN</name>
<keyword evidence="2" id="KW-1185">Reference proteome</keyword>
<comment type="caution">
    <text evidence="1">The sequence shown here is derived from an EMBL/GenBank/DDBJ whole genome shotgun (WGS) entry which is preliminary data.</text>
</comment>
<evidence type="ECO:0000313" key="2">
    <source>
        <dbReference type="Proteomes" id="UP000629911"/>
    </source>
</evidence>
<proteinExistence type="predicted"/>
<sequence>MYMTVRTRLPLLMLVSPSVRRSDGHLMPRNSRSMTTRWDSQQVRAVLFAGPGPVRAASFARARRRTGRRGARATVAHVAPGPFLTGPFLDRTRDGGGILQRVTGGAPRLVARAEDIGGEG</sequence>
<dbReference type="Proteomes" id="UP000629911">
    <property type="component" value="Unassembled WGS sequence"/>
</dbReference>
<protein>
    <recommendedName>
        <fullName evidence="3">Secreted protein</fullName>
    </recommendedName>
</protein>
<reference evidence="2" key="1">
    <citation type="journal article" date="2019" name="Int. J. Syst. Evol. Microbiol.">
        <title>The Global Catalogue of Microorganisms (GCM) 10K type strain sequencing project: providing services to taxonomists for standard genome sequencing and annotation.</title>
        <authorList>
            <consortium name="The Broad Institute Genomics Platform"/>
            <consortium name="The Broad Institute Genome Sequencing Center for Infectious Disease"/>
            <person name="Wu L."/>
            <person name="Ma J."/>
        </authorList>
    </citation>
    <scope>NUCLEOTIDE SEQUENCE [LARGE SCALE GENOMIC DNA]</scope>
    <source>
        <strain evidence="2">JCM 4422</strain>
    </source>
</reference>
<gene>
    <name evidence="1" type="ORF">GCM10010287_44880</name>
</gene>
<dbReference type="EMBL" id="BMTZ01000015">
    <property type="protein sequence ID" value="GGT65367.1"/>
    <property type="molecule type" value="Genomic_DNA"/>
</dbReference>